<organism evidence="2 3">
    <name type="scientific">Nocardioides caeni</name>
    <dbReference type="NCBI Taxonomy" id="574700"/>
    <lineage>
        <taxon>Bacteria</taxon>
        <taxon>Bacillati</taxon>
        <taxon>Actinomycetota</taxon>
        <taxon>Actinomycetes</taxon>
        <taxon>Propionibacteriales</taxon>
        <taxon>Nocardioidaceae</taxon>
        <taxon>Nocardioides</taxon>
    </lineage>
</organism>
<proteinExistence type="predicted"/>
<keyword evidence="1" id="KW-1133">Transmembrane helix</keyword>
<feature type="transmembrane region" description="Helical" evidence="1">
    <location>
        <begin position="52"/>
        <end position="70"/>
    </location>
</feature>
<dbReference type="OrthoDB" id="4774469at2"/>
<protein>
    <submittedName>
        <fullName evidence="2">DUF2516 family protein</fullName>
    </submittedName>
</protein>
<evidence type="ECO:0000256" key="1">
    <source>
        <dbReference type="SAM" id="Phobius"/>
    </source>
</evidence>
<comment type="caution">
    <text evidence="2">The sequence shown here is derived from an EMBL/GenBank/DDBJ whole genome shotgun (WGS) entry which is preliminary data.</text>
</comment>
<dbReference type="InterPro" id="IPR019662">
    <property type="entry name" value="DUF2516"/>
</dbReference>
<feature type="transmembrane region" description="Helical" evidence="1">
    <location>
        <begin position="20"/>
        <end position="40"/>
    </location>
</feature>
<dbReference type="Proteomes" id="UP000307087">
    <property type="component" value="Unassembled WGS sequence"/>
</dbReference>
<evidence type="ECO:0000313" key="3">
    <source>
        <dbReference type="Proteomes" id="UP000307087"/>
    </source>
</evidence>
<dbReference type="EMBL" id="STGW01000015">
    <property type="protein sequence ID" value="THV09248.1"/>
    <property type="molecule type" value="Genomic_DNA"/>
</dbReference>
<accession>A0A4S8N0G1</accession>
<keyword evidence="1" id="KW-0812">Transmembrane</keyword>
<dbReference type="RefSeq" id="WP_136564077.1">
    <property type="nucleotide sequence ID" value="NZ_BAABLS010000007.1"/>
</dbReference>
<gene>
    <name evidence="2" type="ORF">E9934_16900</name>
</gene>
<sequence>MGGGFVPAVSNAELWINFGVAYALLIIKIVALVSALVFSAESYVAADKLTKTTWSAILGAGVGLQLALWLGIDFSIINLAATVAACVYLADVRPALSGLRRR</sequence>
<keyword evidence="1" id="KW-0472">Membrane</keyword>
<name>A0A4S8N0G1_9ACTN</name>
<evidence type="ECO:0000313" key="2">
    <source>
        <dbReference type="EMBL" id="THV09248.1"/>
    </source>
</evidence>
<dbReference type="AlphaFoldDB" id="A0A4S8N0G1"/>
<keyword evidence="3" id="KW-1185">Reference proteome</keyword>
<dbReference type="Pfam" id="PF10724">
    <property type="entry name" value="DUF2516"/>
    <property type="match status" value="1"/>
</dbReference>
<reference evidence="2 3" key="1">
    <citation type="journal article" date="2009" name="Int. J. Syst. Evol. Microbiol.">
        <title>Nocardioides caeni sp. nov., isolated from wastewater.</title>
        <authorList>
            <person name="Yoon J.H."/>
            <person name="Kang S.J."/>
            <person name="Park S."/>
            <person name="Kim W."/>
            <person name="Oh T.K."/>
        </authorList>
    </citation>
    <scope>NUCLEOTIDE SEQUENCE [LARGE SCALE GENOMIC DNA]</scope>
    <source>
        <strain evidence="2 3">DSM 23134</strain>
    </source>
</reference>